<dbReference type="InterPro" id="IPR011335">
    <property type="entry name" value="Restrct_endonuc-II-like"/>
</dbReference>
<comment type="caution">
    <text evidence="5">The sequence shown here is derived from an EMBL/GenBank/DDBJ whole genome shotgun (WGS) entry which is preliminary data.</text>
</comment>
<dbReference type="Proteomes" id="UP000011135">
    <property type="component" value="Unassembled WGS sequence"/>
</dbReference>
<dbReference type="STRING" id="1237149.C900_05282"/>
<gene>
    <name evidence="5" type="ORF">C900_05282</name>
</gene>
<accession>L8JJX7</accession>
<dbReference type="InterPro" id="IPR005144">
    <property type="entry name" value="ATP-cone_dom"/>
</dbReference>
<proteinExistence type="predicted"/>
<evidence type="ECO:0000256" key="1">
    <source>
        <dbReference type="ARBA" id="ARBA00022741"/>
    </source>
</evidence>
<evidence type="ECO:0000313" key="5">
    <source>
        <dbReference type="EMBL" id="ELR69211.1"/>
    </source>
</evidence>
<dbReference type="Gene3D" id="3.40.1350.10">
    <property type="match status" value="1"/>
</dbReference>
<dbReference type="PROSITE" id="PS51161">
    <property type="entry name" value="ATP_CONE"/>
    <property type="match status" value="1"/>
</dbReference>
<sequence>MSGEKDAFDVFKLKHSLEKSGAGDELVRKIIEEVKSSLYEGISTKKIYKQAFSLLRKNSRPAAARYALKKAIMELGPTGYPFENFIGEILKYQGFLVKVGVIVKGHCVNHEVDVIAEKGTKHFMVECKFHRDQGRHCDVKVPLYIHSRFKDIERQWKKHPDHESKIHQGWIFTNTRFTSDAIQYSSCMGLALVGWDYPRKGSLKERIDIAGLHPVTCLTTLTRHEKQLLLEKNIVLCRQLDSQSQLLSEIGVVKARHSAVIKEVEGLAIV</sequence>
<name>L8JJX7_9BACT</name>
<dbReference type="InterPro" id="IPR011856">
    <property type="entry name" value="tRNA_endonuc-like_dom_sf"/>
</dbReference>
<keyword evidence="6" id="KW-1185">Reference proteome</keyword>
<keyword evidence="2 3" id="KW-0067">ATP-binding</keyword>
<dbReference type="eggNOG" id="COG1327">
    <property type="taxonomic scope" value="Bacteria"/>
</dbReference>
<evidence type="ECO:0000256" key="3">
    <source>
        <dbReference type="PROSITE-ProRule" id="PRU00492"/>
    </source>
</evidence>
<dbReference type="GO" id="GO:0003676">
    <property type="term" value="F:nucleic acid binding"/>
    <property type="evidence" value="ECO:0007669"/>
    <property type="project" value="InterPro"/>
</dbReference>
<dbReference type="AlphaFoldDB" id="L8JJX7"/>
<evidence type="ECO:0000256" key="2">
    <source>
        <dbReference type="ARBA" id="ARBA00022840"/>
    </source>
</evidence>
<dbReference type="CDD" id="cd22308">
    <property type="entry name" value="Af1548-like"/>
    <property type="match status" value="1"/>
</dbReference>
<dbReference type="GO" id="GO:0005524">
    <property type="term" value="F:ATP binding"/>
    <property type="evidence" value="ECO:0007669"/>
    <property type="project" value="UniProtKB-UniRule"/>
</dbReference>
<evidence type="ECO:0000313" key="6">
    <source>
        <dbReference type="Proteomes" id="UP000011135"/>
    </source>
</evidence>
<protein>
    <recommendedName>
        <fullName evidence="4">ATP-cone domain-containing protein</fullName>
    </recommendedName>
</protein>
<dbReference type="PATRIC" id="fig|1237149.3.peg.4662"/>
<reference evidence="5 6" key="1">
    <citation type="submission" date="2012-12" db="EMBL/GenBank/DDBJ databases">
        <title>Genome assembly of Fulvivirga imtechensis AK7.</title>
        <authorList>
            <person name="Nupur N."/>
            <person name="Khatri I."/>
            <person name="Kumar R."/>
            <person name="Subramanian S."/>
            <person name="Pinnaka A."/>
        </authorList>
    </citation>
    <scope>NUCLEOTIDE SEQUENCE [LARGE SCALE GENOMIC DNA]</scope>
    <source>
        <strain evidence="5 6">AK7</strain>
    </source>
</reference>
<organism evidence="5 6">
    <name type="scientific">Fulvivirga imtechensis AK7</name>
    <dbReference type="NCBI Taxonomy" id="1237149"/>
    <lineage>
        <taxon>Bacteria</taxon>
        <taxon>Pseudomonadati</taxon>
        <taxon>Bacteroidota</taxon>
        <taxon>Cytophagia</taxon>
        <taxon>Cytophagales</taxon>
        <taxon>Fulvivirgaceae</taxon>
        <taxon>Fulvivirga</taxon>
    </lineage>
</organism>
<keyword evidence="1 3" id="KW-0547">Nucleotide-binding</keyword>
<evidence type="ECO:0000259" key="4">
    <source>
        <dbReference type="PROSITE" id="PS51161"/>
    </source>
</evidence>
<feature type="domain" description="ATP-cone" evidence="4">
    <location>
        <begin position="1"/>
        <end position="77"/>
    </location>
</feature>
<dbReference type="SUPFAM" id="SSF52980">
    <property type="entry name" value="Restriction endonuclease-like"/>
    <property type="match status" value="1"/>
</dbReference>
<dbReference type="EMBL" id="AMZN01000081">
    <property type="protein sequence ID" value="ELR69211.1"/>
    <property type="molecule type" value="Genomic_DNA"/>
</dbReference>